<proteinExistence type="predicted"/>
<dbReference type="RefSeq" id="WP_324276328.1">
    <property type="nucleotide sequence ID" value="NZ_CP141261.1"/>
</dbReference>
<accession>A0ABZ1B2H2</accession>
<feature type="region of interest" description="Disordered" evidence="1">
    <location>
        <begin position="24"/>
        <end position="47"/>
    </location>
</feature>
<dbReference type="EMBL" id="CP141261">
    <property type="protein sequence ID" value="WRL65004.1"/>
    <property type="molecule type" value="Genomic_DNA"/>
</dbReference>
<dbReference type="Proteomes" id="UP001324287">
    <property type="component" value="Chromosome"/>
</dbReference>
<name>A0ABZ1B2H2_9ACTN</name>
<reference evidence="2 3" key="1">
    <citation type="submission" date="2023-12" db="EMBL/GenBank/DDBJ databases">
        <title>Blastococcus brunescens sp. nov., an actonobacterium isolated from sandstone collected in sahara desert.</title>
        <authorList>
            <person name="Gtari M."/>
            <person name="Ghodhbane F."/>
        </authorList>
    </citation>
    <scope>NUCLEOTIDE SEQUENCE [LARGE SCALE GENOMIC DNA]</scope>
    <source>
        <strain evidence="2 3">BMG 8361</strain>
    </source>
</reference>
<sequence>MTESGALLGLLLGVGLLLIWRSGPRAPQPRTAPGAPAGASCSWPRRG</sequence>
<evidence type="ECO:0000256" key="1">
    <source>
        <dbReference type="SAM" id="MobiDB-lite"/>
    </source>
</evidence>
<gene>
    <name evidence="2" type="ORF">U6N30_04640</name>
</gene>
<organism evidence="2 3">
    <name type="scientific">Blastococcus brunescens</name>
    <dbReference type="NCBI Taxonomy" id="1564165"/>
    <lineage>
        <taxon>Bacteria</taxon>
        <taxon>Bacillati</taxon>
        <taxon>Actinomycetota</taxon>
        <taxon>Actinomycetes</taxon>
        <taxon>Geodermatophilales</taxon>
        <taxon>Geodermatophilaceae</taxon>
        <taxon>Blastococcus</taxon>
    </lineage>
</organism>
<evidence type="ECO:0000313" key="2">
    <source>
        <dbReference type="EMBL" id="WRL65004.1"/>
    </source>
</evidence>
<protein>
    <recommendedName>
        <fullName evidence="4">LPXTG cell wall anchor domain-containing protein</fullName>
    </recommendedName>
</protein>
<keyword evidence="3" id="KW-1185">Reference proteome</keyword>
<evidence type="ECO:0008006" key="4">
    <source>
        <dbReference type="Google" id="ProtNLM"/>
    </source>
</evidence>
<evidence type="ECO:0000313" key="3">
    <source>
        <dbReference type="Proteomes" id="UP001324287"/>
    </source>
</evidence>